<dbReference type="EMBL" id="MT144952">
    <property type="protein sequence ID" value="QJI01806.1"/>
    <property type="molecule type" value="Genomic_DNA"/>
</dbReference>
<organism evidence="1">
    <name type="scientific">viral metagenome</name>
    <dbReference type="NCBI Taxonomy" id="1070528"/>
    <lineage>
        <taxon>unclassified sequences</taxon>
        <taxon>metagenomes</taxon>
        <taxon>organismal metagenomes</taxon>
    </lineage>
</organism>
<reference evidence="1" key="1">
    <citation type="submission" date="2020-03" db="EMBL/GenBank/DDBJ databases">
        <title>The deep terrestrial virosphere.</title>
        <authorList>
            <person name="Holmfeldt K."/>
            <person name="Nilsson E."/>
            <person name="Simone D."/>
            <person name="Lopez-Fernandez M."/>
            <person name="Wu X."/>
            <person name="de Brujin I."/>
            <person name="Lundin D."/>
            <person name="Andersson A."/>
            <person name="Bertilsson S."/>
            <person name="Dopson M."/>
        </authorList>
    </citation>
    <scope>NUCLEOTIDE SEQUENCE</scope>
    <source>
        <strain evidence="2">MM415A03639</strain>
        <strain evidence="3">MM415B02084</strain>
        <strain evidence="1">TM448A02638</strain>
        <strain evidence="4">TM448B02784</strain>
    </source>
</reference>
<dbReference type="AlphaFoldDB" id="A0A6H1ZY67"/>
<name>A0A6H1ZY67_9ZZZZ</name>
<protein>
    <submittedName>
        <fullName evidence="1">Uncharacterized protein</fullName>
    </submittedName>
</protein>
<evidence type="ECO:0000313" key="3">
    <source>
        <dbReference type="EMBL" id="QJA86408.1"/>
    </source>
</evidence>
<gene>
    <name evidence="2" type="ORF">MM415A03639_0008</name>
    <name evidence="3" type="ORF">MM415B02084_0011</name>
    <name evidence="1" type="ORF">TM448A02638_0012</name>
    <name evidence="4" type="ORF">TM448B02784_0011</name>
</gene>
<sequence>MKRGSIVWQLSALEGYYATQYHLTDDERLRFIYYRLVIVVANVRLAMEGWFADRYYGQKAGG</sequence>
<proteinExistence type="predicted"/>
<dbReference type="EMBL" id="MT141806">
    <property type="protein sequence ID" value="QJA70602.1"/>
    <property type="molecule type" value="Genomic_DNA"/>
</dbReference>
<dbReference type="EMBL" id="MT142633">
    <property type="protein sequence ID" value="QJA86408.1"/>
    <property type="molecule type" value="Genomic_DNA"/>
</dbReference>
<evidence type="ECO:0000313" key="2">
    <source>
        <dbReference type="EMBL" id="QJA70602.1"/>
    </source>
</evidence>
<accession>A0A6H1ZY67</accession>
<evidence type="ECO:0000313" key="1">
    <source>
        <dbReference type="EMBL" id="QJA52361.1"/>
    </source>
</evidence>
<evidence type="ECO:0000313" key="4">
    <source>
        <dbReference type="EMBL" id="QJI01806.1"/>
    </source>
</evidence>
<dbReference type="EMBL" id="MT144333">
    <property type="protein sequence ID" value="QJA52361.1"/>
    <property type="molecule type" value="Genomic_DNA"/>
</dbReference>